<name>A0A3Q4G4Y3_NEOBR</name>
<dbReference type="GO" id="GO:0005524">
    <property type="term" value="F:ATP binding"/>
    <property type="evidence" value="ECO:0007669"/>
    <property type="project" value="UniProtKB-UniRule"/>
</dbReference>
<evidence type="ECO:0000256" key="9">
    <source>
        <dbReference type="PROSITE-ProRule" id="PRU00283"/>
    </source>
</evidence>
<dbReference type="STRING" id="32507.ENSNBRP00000001133"/>
<dbReference type="SMART" id="SM00129">
    <property type="entry name" value="KISc"/>
    <property type="match status" value="1"/>
</dbReference>
<evidence type="ECO:0000256" key="5">
    <source>
        <dbReference type="ARBA" id="ARBA00022840"/>
    </source>
</evidence>
<evidence type="ECO:0000313" key="11">
    <source>
        <dbReference type="Ensembl" id="ENSNBRP00000001133.1"/>
    </source>
</evidence>
<dbReference type="GO" id="GO:0008574">
    <property type="term" value="F:plus-end-directed microtubule motor activity"/>
    <property type="evidence" value="ECO:0007669"/>
    <property type="project" value="TreeGrafter"/>
</dbReference>
<proteinExistence type="inferred from homology"/>
<dbReference type="GO" id="GO:0051231">
    <property type="term" value="P:spindle elongation"/>
    <property type="evidence" value="ECO:0007669"/>
    <property type="project" value="TreeGrafter"/>
</dbReference>
<keyword evidence="5 9" id="KW-0067">ATP-binding</keyword>
<dbReference type="InterPro" id="IPR047149">
    <property type="entry name" value="KIF11-like"/>
</dbReference>
<dbReference type="InterPro" id="IPR036961">
    <property type="entry name" value="Kinesin_motor_dom_sf"/>
</dbReference>
<keyword evidence="4 9" id="KW-0547">Nucleotide-binding</keyword>
<evidence type="ECO:0000313" key="12">
    <source>
        <dbReference type="Proteomes" id="UP000261580"/>
    </source>
</evidence>
<evidence type="ECO:0000256" key="6">
    <source>
        <dbReference type="ARBA" id="ARBA00023054"/>
    </source>
</evidence>
<sequence length="279" mass="31211">MRPGSYLALDRLVFVQFNKLVHLVGLQRQEVERADRQRHVGLPPDALQHLLQGQRVDLPLLHLLPHILTNQSADCVTIEGPDTVVLKPPRSCQSNRQSDKSLPQTAQRFTFTQVFGPEASQRKVFEGSVRGLVRDVLQGGNCLVFTYGVTNAGKTFTFLGPDHDSGLLPRSLSVIFNSIDGRLYGRCDLKPQRCRDFSRLTPDQQAAESSSKRNLLRMLKEVRRATGSVAARCERVRRAELSLLPLHRATEARQLEGRRSSKVSDLIRMGLKAGETPSL</sequence>
<dbReference type="GO" id="GO:0008017">
    <property type="term" value="F:microtubule binding"/>
    <property type="evidence" value="ECO:0007669"/>
    <property type="project" value="InterPro"/>
</dbReference>
<comment type="subcellular location">
    <subcellularLocation>
        <location evidence="1">Cytoplasm</location>
        <location evidence="1">Cytoskeleton</location>
        <location evidence="1">Spindle</location>
    </subcellularLocation>
</comment>
<keyword evidence="12" id="KW-1185">Reference proteome</keyword>
<feature type="domain" description="Kinesin motor" evidence="10">
    <location>
        <begin position="53"/>
        <end position="279"/>
    </location>
</feature>
<feature type="binding site" evidence="9">
    <location>
        <begin position="148"/>
        <end position="155"/>
    </location>
    <ligand>
        <name>ATP</name>
        <dbReference type="ChEBI" id="CHEBI:30616"/>
    </ligand>
</feature>
<dbReference type="GO" id="GO:0090307">
    <property type="term" value="P:mitotic spindle assembly"/>
    <property type="evidence" value="ECO:0007669"/>
    <property type="project" value="TreeGrafter"/>
</dbReference>
<reference evidence="11" key="1">
    <citation type="submission" date="2025-08" db="UniProtKB">
        <authorList>
            <consortium name="Ensembl"/>
        </authorList>
    </citation>
    <scope>IDENTIFICATION</scope>
</reference>
<dbReference type="PANTHER" id="PTHR47970:SF29">
    <property type="entry name" value="KINESIN FAMILY MEMBER 20B"/>
    <property type="match status" value="1"/>
</dbReference>
<dbReference type="GeneTree" id="ENSGT00940000155989"/>
<keyword evidence="8" id="KW-0206">Cytoskeleton</keyword>
<dbReference type="Bgee" id="ENSNBRG00000000964">
    <property type="expression patterns" value="Expressed in testis and 2 other cell types or tissues"/>
</dbReference>
<dbReference type="GO" id="GO:0005634">
    <property type="term" value="C:nucleus"/>
    <property type="evidence" value="ECO:0007669"/>
    <property type="project" value="TreeGrafter"/>
</dbReference>
<dbReference type="PROSITE" id="PS50067">
    <property type="entry name" value="KINESIN_MOTOR_2"/>
    <property type="match status" value="1"/>
</dbReference>
<evidence type="ECO:0000259" key="10">
    <source>
        <dbReference type="PROSITE" id="PS50067"/>
    </source>
</evidence>
<dbReference type="GO" id="GO:0007018">
    <property type="term" value="P:microtubule-based movement"/>
    <property type="evidence" value="ECO:0007669"/>
    <property type="project" value="InterPro"/>
</dbReference>
<protein>
    <recommendedName>
        <fullName evidence="10">Kinesin motor domain-containing protein</fullName>
    </recommendedName>
</protein>
<evidence type="ECO:0000256" key="3">
    <source>
        <dbReference type="ARBA" id="ARBA00022553"/>
    </source>
</evidence>
<dbReference type="Pfam" id="PF00225">
    <property type="entry name" value="Kinesin"/>
    <property type="match status" value="1"/>
</dbReference>
<evidence type="ECO:0000256" key="1">
    <source>
        <dbReference type="ARBA" id="ARBA00004186"/>
    </source>
</evidence>
<dbReference type="SUPFAM" id="SSF52540">
    <property type="entry name" value="P-loop containing nucleoside triphosphate hydrolases"/>
    <property type="match status" value="1"/>
</dbReference>
<dbReference type="InterPro" id="IPR001752">
    <property type="entry name" value="Kinesin_motor_dom"/>
</dbReference>
<reference evidence="11" key="2">
    <citation type="submission" date="2025-09" db="UniProtKB">
        <authorList>
            <consortium name="Ensembl"/>
        </authorList>
    </citation>
    <scope>IDENTIFICATION</scope>
</reference>
<keyword evidence="7 9" id="KW-0505">Motor protein</keyword>
<dbReference type="GO" id="GO:0005876">
    <property type="term" value="C:spindle microtubule"/>
    <property type="evidence" value="ECO:0007669"/>
    <property type="project" value="TreeGrafter"/>
</dbReference>
<evidence type="ECO:0000256" key="8">
    <source>
        <dbReference type="ARBA" id="ARBA00023212"/>
    </source>
</evidence>
<dbReference type="Gene3D" id="3.40.850.10">
    <property type="entry name" value="Kinesin motor domain"/>
    <property type="match status" value="1"/>
</dbReference>
<evidence type="ECO:0000256" key="7">
    <source>
        <dbReference type="ARBA" id="ARBA00023175"/>
    </source>
</evidence>
<dbReference type="PANTHER" id="PTHR47970">
    <property type="entry name" value="KINESIN-LIKE PROTEIN KIF11"/>
    <property type="match status" value="1"/>
</dbReference>
<organism evidence="11 12">
    <name type="scientific">Neolamprologus brichardi</name>
    <name type="common">Fairy cichlid</name>
    <name type="synonym">Lamprologus brichardi</name>
    <dbReference type="NCBI Taxonomy" id="32507"/>
    <lineage>
        <taxon>Eukaryota</taxon>
        <taxon>Metazoa</taxon>
        <taxon>Chordata</taxon>
        <taxon>Craniata</taxon>
        <taxon>Vertebrata</taxon>
        <taxon>Euteleostomi</taxon>
        <taxon>Actinopterygii</taxon>
        <taxon>Neopterygii</taxon>
        <taxon>Teleostei</taxon>
        <taxon>Neoteleostei</taxon>
        <taxon>Acanthomorphata</taxon>
        <taxon>Ovalentaria</taxon>
        <taxon>Cichlomorphae</taxon>
        <taxon>Cichliformes</taxon>
        <taxon>Cichlidae</taxon>
        <taxon>African cichlids</taxon>
        <taxon>Pseudocrenilabrinae</taxon>
        <taxon>Lamprologini</taxon>
        <taxon>Neolamprologus</taxon>
    </lineage>
</organism>
<keyword evidence="2" id="KW-0963">Cytoplasm</keyword>
<dbReference type="AlphaFoldDB" id="A0A3Q4G4Y3"/>
<evidence type="ECO:0000256" key="2">
    <source>
        <dbReference type="ARBA" id="ARBA00022490"/>
    </source>
</evidence>
<comment type="similarity">
    <text evidence="9">Belongs to the TRAFAC class myosin-kinesin ATPase superfamily. Kinesin family.</text>
</comment>
<dbReference type="InterPro" id="IPR027417">
    <property type="entry name" value="P-loop_NTPase"/>
</dbReference>
<keyword evidence="6" id="KW-0175">Coiled coil</keyword>
<dbReference type="Proteomes" id="UP000261580">
    <property type="component" value="Unassembled WGS sequence"/>
</dbReference>
<evidence type="ECO:0000256" key="4">
    <source>
        <dbReference type="ARBA" id="ARBA00022741"/>
    </source>
</evidence>
<dbReference type="Ensembl" id="ENSNBRT00000001187.1">
    <property type="protein sequence ID" value="ENSNBRP00000001133.1"/>
    <property type="gene ID" value="ENSNBRG00000000964.1"/>
</dbReference>
<dbReference type="GO" id="GO:0072686">
    <property type="term" value="C:mitotic spindle"/>
    <property type="evidence" value="ECO:0007669"/>
    <property type="project" value="TreeGrafter"/>
</dbReference>
<accession>A0A3Q4G4Y3</accession>
<keyword evidence="3" id="KW-0597">Phosphoprotein</keyword>